<dbReference type="AlphaFoldDB" id="A0A0E0ER36"/>
<feature type="chain" id="PRO_5002358429" description="Secreted protein" evidence="2">
    <location>
        <begin position="17"/>
        <end position="152"/>
    </location>
</feature>
<dbReference type="Gramene" id="OMERI09G05230.1">
    <property type="protein sequence ID" value="OMERI09G05230.1"/>
    <property type="gene ID" value="OMERI09G05230"/>
</dbReference>
<proteinExistence type="predicted"/>
<dbReference type="HOGENOM" id="CLU_1725210_0_0_1"/>
<dbReference type="PANTHER" id="PTHR34953">
    <property type="entry name" value="ALPHA/BETA HYDROLASE RELATED PROTEIN"/>
    <property type="match status" value="1"/>
</dbReference>
<dbReference type="STRING" id="40149.A0A0E0ER36"/>
<evidence type="ECO:0000313" key="3">
    <source>
        <dbReference type="EnsemblPlants" id="OMERI09G05230.1"/>
    </source>
</evidence>
<evidence type="ECO:0008006" key="5">
    <source>
        <dbReference type="Google" id="ProtNLM"/>
    </source>
</evidence>
<keyword evidence="4" id="KW-1185">Reference proteome</keyword>
<sequence length="152" mass="18127">MFLMSLALAAAHIAMAYRTSCRERRHQLVYRIDVEAIPIRVFERFWRTIEAYACLPFIGHDNGRKNPTSPHARKAMVEQWPADEGGRRHRRFLPPRLRRRARRRRPRSLRARCGARRRGAGRGRTHGRRAPHRWRRHPGRLQPNIPLWTVTY</sequence>
<evidence type="ECO:0000256" key="1">
    <source>
        <dbReference type="SAM" id="MobiDB-lite"/>
    </source>
</evidence>
<dbReference type="Proteomes" id="UP000008021">
    <property type="component" value="Chromosome 9"/>
</dbReference>
<reference evidence="3" key="1">
    <citation type="submission" date="2015-04" db="UniProtKB">
        <authorList>
            <consortium name="EnsemblPlants"/>
        </authorList>
    </citation>
    <scope>IDENTIFICATION</scope>
</reference>
<accession>A0A0E0ER36</accession>
<keyword evidence="2" id="KW-0732">Signal</keyword>
<name>A0A0E0ER36_9ORYZ</name>
<organism evidence="3">
    <name type="scientific">Oryza meridionalis</name>
    <dbReference type="NCBI Taxonomy" id="40149"/>
    <lineage>
        <taxon>Eukaryota</taxon>
        <taxon>Viridiplantae</taxon>
        <taxon>Streptophyta</taxon>
        <taxon>Embryophyta</taxon>
        <taxon>Tracheophyta</taxon>
        <taxon>Spermatophyta</taxon>
        <taxon>Magnoliopsida</taxon>
        <taxon>Liliopsida</taxon>
        <taxon>Poales</taxon>
        <taxon>Poaceae</taxon>
        <taxon>BOP clade</taxon>
        <taxon>Oryzoideae</taxon>
        <taxon>Oryzeae</taxon>
        <taxon>Oryzinae</taxon>
        <taxon>Oryza</taxon>
    </lineage>
</organism>
<dbReference type="EnsemblPlants" id="OMERI09G05230.1">
    <property type="protein sequence ID" value="OMERI09G05230.1"/>
    <property type="gene ID" value="OMERI09G05230"/>
</dbReference>
<protein>
    <recommendedName>
        <fullName evidence="5">Secreted protein</fullName>
    </recommendedName>
</protein>
<feature type="signal peptide" evidence="2">
    <location>
        <begin position="1"/>
        <end position="16"/>
    </location>
</feature>
<feature type="region of interest" description="Disordered" evidence="1">
    <location>
        <begin position="99"/>
        <end position="138"/>
    </location>
</feature>
<reference evidence="3" key="2">
    <citation type="submission" date="2018-05" db="EMBL/GenBank/DDBJ databases">
        <title>OmerRS3 (Oryza meridionalis Reference Sequence Version 3).</title>
        <authorList>
            <person name="Zhang J."/>
            <person name="Kudrna D."/>
            <person name="Lee S."/>
            <person name="Talag J."/>
            <person name="Welchert J."/>
            <person name="Wing R.A."/>
        </authorList>
    </citation>
    <scope>NUCLEOTIDE SEQUENCE [LARGE SCALE GENOMIC DNA]</scope>
    <source>
        <strain evidence="3">cv. OR44</strain>
    </source>
</reference>
<dbReference type="PANTHER" id="PTHR34953:SF1">
    <property type="entry name" value="ALPHA_BETA HYDROLASE RELATED PROTEIN"/>
    <property type="match status" value="1"/>
</dbReference>
<evidence type="ECO:0000256" key="2">
    <source>
        <dbReference type="SAM" id="SignalP"/>
    </source>
</evidence>
<evidence type="ECO:0000313" key="4">
    <source>
        <dbReference type="Proteomes" id="UP000008021"/>
    </source>
</evidence>